<dbReference type="Gene3D" id="2.40.128.10">
    <property type="match status" value="2"/>
</dbReference>
<dbReference type="Pfam" id="PF02974">
    <property type="entry name" value="Inh"/>
    <property type="match status" value="2"/>
</dbReference>
<evidence type="ECO:0000259" key="4">
    <source>
        <dbReference type="Pfam" id="PF02974"/>
    </source>
</evidence>
<gene>
    <name evidence="5" type="ORF">GA0061102_100484</name>
</gene>
<feature type="signal peptide" evidence="3">
    <location>
        <begin position="1"/>
        <end position="24"/>
    </location>
</feature>
<evidence type="ECO:0000256" key="2">
    <source>
        <dbReference type="SAM" id="MobiDB-lite"/>
    </source>
</evidence>
<dbReference type="OrthoDB" id="8017359at2"/>
<reference evidence="6" key="1">
    <citation type="submission" date="2016-08" db="EMBL/GenBank/DDBJ databases">
        <authorList>
            <person name="Varghese N."/>
            <person name="Submissions Spin"/>
        </authorList>
    </citation>
    <scope>NUCLEOTIDE SEQUENCE [LARGE SCALE GENOMIC DNA]</scope>
    <source>
        <strain evidence="6">HAMBI 2971</strain>
    </source>
</reference>
<feature type="domain" description="Alkaline proteinase inhibitor/ Outer membrane lipoprotein Omp19" evidence="4">
    <location>
        <begin position="34"/>
        <end position="114"/>
    </location>
</feature>
<feature type="chain" id="PRO_5008683230" evidence="3">
    <location>
        <begin position="25"/>
        <end position="229"/>
    </location>
</feature>
<dbReference type="SUPFAM" id="SSF50882">
    <property type="entry name" value="beta-Barrel protease inhibitors"/>
    <property type="match status" value="2"/>
</dbReference>
<evidence type="ECO:0000256" key="1">
    <source>
        <dbReference type="ARBA" id="ARBA00022729"/>
    </source>
</evidence>
<dbReference type="GO" id="GO:0004866">
    <property type="term" value="F:endopeptidase inhibitor activity"/>
    <property type="evidence" value="ECO:0007669"/>
    <property type="project" value="InterPro"/>
</dbReference>
<keyword evidence="6" id="KW-1185">Reference proteome</keyword>
<feature type="domain" description="Alkaline proteinase inhibitor/ Outer membrane lipoprotein Omp19" evidence="4">
    <location>
        <begin position="132"/>
        <end position="228"/>
    </location>
</feature>
<dbReference type="EMBL" id="FMAH01000004">
    <property type="protein sequence ID" value="SCB15812.1"/>
    <property type="molecule type" value="Genomic_DNA"/>
</dbReference>
<dbReference type="InterPro" id="IPR021140">
    <property type="entry name" value="Inh/Omp19"/>
</dbReference>
<evidence type="ECO:0000313" key="6">
    <source>
        <dbReference type="Proteomes" id="UP000199435"/>
    </source>
</evidence>
<dbReference type="AlphaFoldDB" id="A0A1C3UK26"/>
<sequence length="229" mass="23913">MIRVLGLAAVSAALAFTVVQPARAADSELIQGQAGTWLVAPESGAKGCRLTFGTNAVSSGYEITGADACATPLPALAKATMWNFTDDGSLAIADATGKLLMRFQQEEGSPWQSEGGNPTWLLPALGDVDHVPTAASLAGAWRIQRPDGRPVCDITLTTDKDPDGTAKMSPNGDCASEIGDLKLSLWAAEGFGLVMLGSDGSSLSFDMKPDGTFQKSEEEEGEPLLLVRK</sequence>
<name>A0A1C3UK26_9HYPH</name>
<evidence type="ECO:0000256" key="3">
    <source>
        <dbReference type="SAM" id="SignalP"/>
    </source>
</evidence>
<organism evidence="5 6">
    <name type="scientific">Rhizobium miluonense</name>
    <dbReference type="NCBI Taxonomy" id="411945"/>
    <lineage>
        <taxon>Bacteria</taxon>
        <taxon>Pseudomonadati</taxon>
        <taxon>Pseudomonadota</taxon>
        <taxon>Alphaproteobacteria</taxon>
        <taxon>Hyphomicrobiales</taxon>
        <taxon>Rhizobiaceae</taxon>
        <taxon>Rhizobium/Agrobacterium group</taxon>
        <taxon>Rhizobium</taxon>
    </lineage>
</organism>
<dbReference type="Proteomes" id="UP000199435">
    <property type="component" value="Unassembled WGS sequence"/>
</dbReference>
<proteinExistence type="predicted"/>
<accession>A0A1C3UK26</accession>
<dbReference type="InterPro" id="IPR016085">
    <property type="entry name" value="Protease_inh_B-barrel_dom"/>
</dbReference>
<keyword evidence="1 3" id="KW-0732">Signal</keyword>
<dbReference type="RefSeq" id="WP_092844917.1">
    <property type="nucleotide sequence ID" value="NZ_FMAH01000004.1"/>
</dbReference>
<feature type="region of interest" description="Disordered" evidence="2">
    <location>
        <begin position="207"/>
        <end position="229"/>
    </location>
</feature>
<evidence type="ECO:0000313" key="5">
    <source>
        <dbReference type="EMBL" id="SCB15812.1"/>
    </source>
</evidence>
<protein>
    <submittedName>
        <fullName evidence="5">Protease inhibitor Inh</fullName>
    </submittedName>
</protein>